<feature type="region of interest" description="Disordered" evidence="1">
    <location>
        <begin position="20"/>
        <end position="58"/>
    </location>
</feature>
<gene>
    <name evidence="3" type="ORF">NCCP691_23470</name>
</gene>
<dbReference type="RefSeq" id="WP_220808549.1">
    <property type="nucleotide sequence ID" value="NZ_BPMK01000009.1"/>
</dbReference>
<evidence type="ECO:0000256" key="2">
    <source>
        <dbReference type="SAM" id="SignalP"/>
    </source>
</evidence>
<dbReference type="EMBL" id="BPMK01000009">
    <property type="protein sequence ID" value="GIZ52333.1"/>
    <property type="molecule type" value="Genomic_DNA"/>
</dbReference>
<name>A0ABQ4Q5D7_9BURK</name>
<organism evidence="3 4">
    <name type="scientific">Noviherbaspirillum aridicola</name>
    <dbReference type="NCBI Taxonomy" id="2849687"/>
    <lineage>
        <taxon>Bacteria</taxon>
        <taxon>Pseudomonadati</taxon>
        <taxon>Pseudomonadota</taxon>
        <taxon>Betaproteobacteria</taxon>
        <taxon>Burkholderiales</taxon>
        <taxon>Oxalobacteraceae</taxon>
        <taxon>Noviherbaspirillum</taxon>
    </lineage>
</organism>
<evidence type="ECO:0000313" key="3">
    <source>
        <dbReference type="EMBL" id="GIZ52333.1"/>
    </source>
</evidence>
<feature type="compositionally biased region" description="Polar residues" evidence="1">
    <location>
        <begin position="45"/>
        <end position="57"/>
    </location>
</feature>
<feature type="compositionally biased region" description="Low complexity" evidence="1">
    <location>
        <begin position="28"/>
        <end position="39"/>
    </location>
</feature>
<reference evidence="3 4" key="1">
    <citation type="journal article" date="2022" name="Int. J. Syst. Evol. Microbiol.">
        <title>Noviherbaspirillum aridicola sp. nov., isolated from an arid soil in Pakistan.</title>
        <authorList>
            <person name="Khan I.U."/>
            <person name="Saqib M."/>
            <person name="Amin A."/>
            <person name="Hussain F."/>
            <person name="Li L."/>
            <person name="Liu Y.H."/>
            <person name="Fang B.Z."/>
            <person name="Ahmed I."/>
            <person name="Li W.J."/>
        </authorList>
    </citation>
    <scope>NUCLEOTIDE SEQUENCE [LARGE SCALE GENOMIC DNA]</scope>
    <source>
        <strain evidence="3 4">NCCP-691</strain>
    </source>
</reference>
<evidence type="ECO:0000256" key="1">
    <source>
        <dbReference type="SAM" id="MobiDB-lite"/>
    </source>
</evidence>
<dbReference type="Proteomes" id="UP000887222">
    <property type="component" value="Unassembled WGS sequence"/>
</dbReference>
<sequence length="304" mass="32791">MKVKAVCALALVMGLTSCGGDGDGDGGDASTASSSTEAGAGSGNEAPQTSNINTIDNNPLKLSPAPVFTASSRSVTYDDCFPRHDDVQVGDIAVDGVEEFDSWTNQIETMHQTNTVTAVVPYSYAGRQGVLITDENPEHVSANGHYPKLVSEELSLRGARHWMKTTGFTTVSGNTVQNYTYTHIPLELGDISNGNAPYKPGDSTTSTFDWISQHGNEPPTTVRVIEKLTFLGVEEGTTVAGFSFPYACVFRVEIKSDRVTRIEDHYHHKYGGIKAVVYTDGGPRPLVNERLSDTARERRIKQAG</sequence>
<keyword evidence="4" id="KW-1185">Reference proteome</keyword>
<feature type="chain" id="PRO_5045321755" description="Lipoprotein" evidence="2">
    <location>
        <begin position="20"/>
        <end position="304"/>
    </location>
</feature>
<comment type="caution">
    <text evidence="3">The sequence shown here is derived from an EMBL/GenBank/DDBJ whole genome shotgun (WGS) entry which is preliminary data.</text>
</comment>
<protein>
    <recommendedName>
        <fullName evidence="5">Lipoprotein</fullName>
    </recommendedName>
</protein>
<evidence type="ECO:0008006" key="5">
    <source>
        <dbReference type="Google" id="ProtNLM"/>
    </source>
</evidence>
<keyword evidence="2" id="KW-0732">Signal</keyword>
<accession>A0ABQ4Q5D7</accession>
<feature type="signal peptide" evidence="2">
    <location>
        <begin position="1"/>
        <end position="19"/>
    </location>
</feature>
<dbReference type="PROSITE" id="PS51257">
    <property type="entry name" value="PROKAR_LIPOPROTEIN"/>
    <property type="match status" value="1"/>
</dbReference>
<proteinExistence type="predicted"/>
<evidence type="ECO:0000313" key="4">
    <source>
        <dbReference type="Proteomes" id="UP000887222"/>
    </source>
</evidence>